<organism evidence="1 2">
    <name type="scientific">Planococcus maritimus</name>
    <dbReference type="NCBI Taxonomy" id="192421"/>
    <lineage>
        <taxon>Bacteria</taxon>
        <taxon>Bacillati</taxon>
        <taxon>Bacillota</taxon>
        <taxon>Bacilli</taxon>
        <taxon>Bacillales</taxon>
        <taxon>Caryophanaceae</taxon>
        <taxon>Planococcus</taxon>
    </lineage>
</organism>
<dbReference type="KEGG" id="pdec:H1Q58_12720"/>
<protein>
    <submittedName>
        <fullName evidence="1">Uncharacterized protein</fullName>
    </submittedName>
</protein>
<gene>
    <name evidence="1" type="ORF">H1Q58_12720</name>
</gene>
<evidence type="ECO:0000313" key="1">
    <source>
        <dbReference type="EMBL" id="QMT16821.1"/>
    </source>
</evidence>
<dbReference type="RefSeq" id="WP_182091751.1">
    <property type="nucleotide sequence ID" value="NZ_CP059540.1"/>
</dbReference>
<accession>A0A7D7RFN9</accession>
<sequence>MNPIYICQEVFNPEDEYPVFDPDSVPAKLYVSPVNDELYDAETQQILIHFIISQNRFPVHLTIELLSGVSDELKTSFQKQAIDHSITNEQTGRTNAAVFRAILENQDAVNFAIAKTFWIACTNQFYVLSCPDSLSYSKVQSTGWFGREKQILRPYFPTSSHASFIVVWHDGQGFNLYTSEEKFATSENLASHFPSNTRIEFG</sequence>
<proteinExistence type="predicted"/>
<dbReference type="AlphaFoldDB" id="A0A7D7RFN9"/>
<evidence type="ECO:0000313" key="2">
    <source>
        <dbReference type="Proteomes" id="UP000514716"/>
    </source>
</evidence>
<keyword evidence="2" id="KW-1185">Reference proteome</keyword>
<dbReference type="Proteomes" id="UP000514716">
    <property type="component" value="Chromosome"/>
</dbReference>
<dbReference type="EMBL" id="CP059540">
    <property type="protein sequence ID" value="QMT16821.1"/>
    <property type="molecule type" value="Genomic_DNA"/>
</dbReference>
<name>A0A7D7RFN9_PLAMR</name>
<reference evidence="1 2" key="1">
    <citation type="submission" date="2020-07" db="EMBL/GenBank/DDBJ databases">
        <title>Screening of a cold-adapted Planococcus bacterium producing protease in traditional shrimp paste and protease identification by genome sequencing.</title>
        <authorList>
            <person name="Gao R."/>
            <person name="Leng W."/>
            <person name="Chu Q."/>
            <person name="Wu X."/>
            <person name="Liu H."/>
            <person name="Li X."/>
        </authorList>
    </citation>
    <scope>NUCLEOTIDE SEQUENCE [LARGE SCALE GENOMIC DNA]</scope>
    <source>
        <strain evidence="1 2">XJ11</strain>
    </source>
</reference>